<evidence type="ECO:0000313" key="3">
    <source>
        <dbReference type="Proteomes" id="UP000255113"/>
    </source>
</evidence>
<proteinExistence type="predicted"/>
<dbReference type="AlphaFoldDB" id="A0A379AX64"/>
<gene>
    <name evidence="2" type="ORF">EV689_104160</name>
    <name evidence="1" type="ORF">NCTC11188_00669</name>
</gene>
<evidence type="ECO:0000313" key="1">
    <source>
        <dbReference type="EMBL" id="SUB26322.1"/>
    </source>
</evidence>
<dbReference type="Proteomes" id="UP000255113">
    <property type="component" value="Unassembled WGS sequence"/>
</dbReference>
<reference evidence="2 4" key="2">
    <citation type="submission" date="2019-03" db="EMBL/GenBank/DDBJ databases">
        <title>Genomic Encyclopedia of Type Strains, Phase IV (KMG-IV): sequencing the most valuable type-strain genomes for metagenomic binning, comparative biology and taxonomic classification.</title>
        <authorList>
            <person name="Goeker M."/>
        </authorList>
    </citation>
    <scope>NUCLEOTIDE SEQUENCE [LARGE SCALE GENOMIC DNA]</scope>
    <source>
        <strain evidence="2 4">DSM 17481</strain>
    </source>
</reference>
<accession>A0A379AX64</accession>
<sequence>MAQHYLLSSKSKNLNLKQIFRLNEEEAFQLLKANRWENPDKILQSSTSKL</sequence>
<dbReference type="Proteomes" id="UP000294683">
    <property type="component" value="Unassembled WGS sequence"/>
</dbReference>
<keyword evidence="4" id="KW-1185">Reference proteome</keyword>
<name>A0A379AX64_AVIGA</name>
<protein>
    <submittedName>
        <fullName evidence="1">Uncharacterized protein</fullName>
    </submittedName>
</protein>
<evidence type="ECO:0000313" key="2">
    <source>
        <dbReference type="EMBL" id="TDP28895.1"/>
    </source>
</evidence>
<dbReference type="EMBL" id="UGSQ01000003">
    <property type="protein sequence ID" value="SUB26322.1"/>
    <property type="molecule type" value="Genomic_DNA"/>
</dbReference>
<evidence type="ECO:0000313" key="4">
    <source>
        <dbReference type="Proteomes" id="UP000294683"/>
    </source>
</evidence>
<reference evidence="1 3" key="1">
    <citation type="submission" date="2018-06" db="EMBL/GenBank/DDBJ databases">
        <authorList>
            <consortium name="Pathogen Informatics"/>
            <person name="Doyle S."/>
        </authorList>
    </citation>
    <scope>NUCLEOTIDE SEQUENCE [LARGE SCALE GENOMIC DNA]</scope>
    <source>
        <strain evidence="1 3">NCTC11188</strain>
    </source>
</reference>
<organism evidence="1 3">
    <name type="scientific">Avibacterium gallinarum</name>
    <name type="common">Pasteurella gallinarum</name>
    <dbReference type="NCBI Taxonomy" id="755"/>
    <lineage>
        <taxon>Bacteria</taxon>
        <taxon>Pseudomonadati</taxon>
        <taxon>Pseudomonadota</taxon>
        <taxon>Gammaproteobacteria</taxon>
        <taxon>Pasteurellales</taxon>
        <taxon>Pasteurellaceae</taxon>
        <taxon>Avibacterium</taxon>
    </lineage>
</organism>
<dbReference type="EMBL" id="SNXJ01000004">
    <property type="protein sequence ID" value="TDP28895.1"/>
    <property type="molecule type" value="Genomic_DNA"/>
</dbReference>